<proteinExistence type="predicted"/>
<evidence type="ECO:0000313" key="1">
    <source>
        <dbReference type="EMBL" id="JAP95375.1"/>
    </source>
</evidence>
<sequence length="109" mass="12586">LKINDYINIMFECETLKHASPATVSRLGIINFPECTLQDTLKMQTIQMRPANGFKNMSEDEIQAHEAKVLKSAINSSLSQSIVRWDHLIDTWFVRDMVKIQTFQLIEDT</sequence>
<protein>
    <submittedName>
        <fullName evidence="1">Dynein heavy chain</fullName>
    </submittedName>
</protein>
<gene>
    <name evidence="1" type="ORF">TPC1_11657</name>
</gene>
<dbReference type="EMBL" id="GDID01001231">
    <property type="protein sequence ID" value="JAP95375.1"/>
    <property type="molecule type" value="Transcribed_RNA"/>
</dbReference>
<dbReference type="AlphaFoldDB" id="A0A146KIH5"/>
<name>A0A146KIH5_9EUKA</name>
<accession>A0A146KIH5</accession>
<reference evidence="1" key="1">
    <citation type="submission" date="2015-07" db="EMBL/GenBank/DDBJ databases">
        <title>Adaptation to a free-living lifestyle via gene acquisitions in the diplomonad Trepomonas sp. PC1.</title>
        <authorList>
            <person name="Xu F."/>
            <person name="Jerlstrom-Hultqvist J."/>
            <person name="Kolisko M."/>
            <person name="Simpson A.G.B."/>
            <person name="Roger A.J."/>
            <person name="Svard S.G."/>
            <person name="Andersson J.O."/>
        </authorList>
    </citation>
    <scope>NUCLEOTIDE SEQUENCE</scope>
    <source>
        <strain evidence="1">PC1</strain>
    </source>
</reference>
<feature type="non-terminal residue" evidence="1">
    <location>
        <position position="109"/>
    </location>
</feature>
<feature type="non-terminal residue" evidence="1">
    <location>
        <position position="1"/>
    </location>
</feature>
<dbReference type="InterPro" id="IPR027417">
    <property type="entry name" value="P-loop_NTPase"/>
</dbReference>
<dbReference type="Gene3D" id="3.40.50.300">
    <property type="entry name" value="P-loop containing nucleotide triphosphate hydrolases"/>
    <property type="match status" value="1"/>
</dbReference>
<organism evidence="1">
    <name type="scientific">Trepomonas sp. PC1</name>
    <dbReference type="NCBI Taxonomy" id="1076344"/>
    <lineage>
        <taxon>Eukaryota</taxon>
        <taxon>Metamonada</taxon>
        <taxon>Diplomonadida</taxon>
        <taxon>Hexamitidae</taxon>
        <taxon>Hexamitinae</taxon>
        <taxon>Trepomonas</taxon>
    </lineage>
</organism>